<feature type="domain" description="DAHP synthetase I/KDSA" evidence="2">
    <location>
        <begin position="92"/>
        <end position="340"/>
    </location>
</feature>
<keyword evidence="5" id="KW-1185">Reference proteome</keyword>
<accession>A0A6B2M317</accession>
<evidence type="ECO:0000313" key="5">
    <source>
        <dbReference type="Proteomes" id="UP000478417"/>
    </source>
</evidence>
<dbReference type="AlphaFoldDB" id="A0A6B2M317"/>
<proteinExistence type="predicted"/>
<evidence type="ECO:0000256" key="1">
    <source>
        <dbReference type="ARBA" id="ARBA00022679"/>
    </source>
</evidence>
<dbReference type="Pfam" id="PF00793">
    <property type="entry name" value="DAHP_synth_1"/>
    <property type="match status" value="1"/>
</dbReference>
<dbReference type="InterPro" id="IPR013785">
    <property type="entry name" value="Aldolase_TIM"/>
</dbReference>
<sequence length="343" mass="37342">MIISKAPTLTNSQLAEVEAIVGGFGCKIQVIYGAHRNIYAIIGDERSETMVNRLLGLEYIDRVDRMESVYKLMDKRSDLANHKTVIGGVELGKEPLFIAGHCTIDPDNGSAFLETAEAVKEAGAHVIRGGVWKPRTSPHSFQGTAKSMDFLLEARQRTGLPVIAEVMDEAQLKYAVEAKVDMLQIGTRNALNYTLLAEIGRQTAEVGIPVLLKRGRHMGPVDEFISAAEYIVANGNPNVIFCPRGTMPALDGFRNHPDESVTPLLKEKSWVPVIADPSHSVGRAKYVPACSLASIAYGADGLVIESHVNPITGIGDDPKQSITPDVLKKLIQDARILWDLVHS</sequence>
<dbReference type="PANTHER" id="PTHR43018">
    <property type="entry name" value="PHOSPHO-2-DEHYDRO-3-DEOXYHEPTONATE ALDOLASE"/>
    <property type="match status" value="1"/>
</dbReference>
<dbReference type="RefSeq" id="WP_163964397.1">
    <property type="nucleotide sequence ID" value="NZ_JAAGNX010000002.1"/>
</dbReference>
<evidence type="ECO:0000259" key="2">
    <source>
        <dbReference type="Pfam" id="PF00793"/>
    </source>
</evidence>
<keyword evidence="1" id="KW-0808">Transferase</keyword>
<dbReference type="InterPro" id="IPR041071">
    <property type="entry name" value="DAHP_snth_FXD"/>
</dbReference>
<dbReference type="SUPFAM" id="SSF51569">
    <property type="entry name" value="Aldolase"/>
    <property type="match status" value="1"/>
</dbReference>
<dbReference type="Proteomes" id="UP000478417">
    <property type="component" value="Unassembled WGS sequence"/>
</dbReference>
<dbReference type="Gene3D" id="3.30.70.1140">
    <property type="entry name" value="Phospho-2-dehydro-3-deoxyheptonate aldolase, domain 1"/>
    <property type="match status" value="1"/>
</dbReference>
<feature type="domain" description="DAHP synthase ferredoxin-like" evidence="3">
    <location>
        <begin position="1"/>
        <end position="65"/>
    </location>
</feature>
<organism evidence="4 5">
    <name type="scientific">Oceanipulchritudo coccoides</name>
    <dbReference type="NCBI Taxonomy" id="2706888"/>
    <lineage>
        <taxon>Bacteria</taxon>
        <taxon>Pseudomonadati</taxon>
        <taxon>Verrucomicrobiota</taxon>
        <taxon>Opitutia</taxon>
        <taxon>Puniceicoccales</taxon>
        <taxon>Oceanipulchritudinaceae</taxon>
        <taxon>Oceanipulchritudo</taxon>
    </lineage>
</organism>
<gene>
    <name evidence="4" type="ORF">G0Q06_08450</name>
</gene>
<dbReference type="EMBL" id="JAAGNX010000002">
    <property type="protein sequence ID" value="NDV62477.1"/>
    <property type="molecule type" value="Genomic_DNA"/>
</dbReference>
<evidence type="ECO:0000259" key="3">
    <source>
        <dbReference type="Pfam" id="PF18152"/>
    </source>
</evidence>
<reference evidence="4 5" key="1">
    <citation type="submission" date="2020-02" db="EMBL/GenBank/DDBJ databases">
        <title>Albibacoteraceae fam. nov., the first described family within the subdivision 4 Verrucomicrobia.</title>
        <authorList>
            <person name="Xi F."/>
        </authorList>
    </citation>
    <scope>NUCLEOTIDE SEQUENCE [LARGE SCALE GENOMIC DNA]</scope>
    <source>
        <strain evidence="4 5">CK1056</strain>
    </source>
</reference>
<dbReference type="PANTHER" id="PTHR43018:SF1">
    <property type="entry name" value="PROTEIN AROA(G)"/>
    <property type="match status" value="1"/>
</dbReference>
<comment type="caution">
    <text evidence="4">The sequence shown here is derived from an EMBL/GenBank/DDBJ whole genome shotgun (WGS) entry which is preliminary data.</text>
</comment>
<dbReference type="GO" id="GO:0016740">
    <property type="term" value="F:transferase activity"/>
    <property type="evidence" value="ECO:0007669"/>
    <property type="project" value="UniProtKB-KW"/>
</dbReference>
<dbReference type="InterPro" id="IPR052899">
    <property type="entry name" value="Class-I_DAHP_synthase"/>
</dbReference>
<dbReference type="InterPro" id="IPR006218">
    <property type="entry name" value="DAHP1/KDSA"/>
</dbReference>
<protein>
    <submittedName>
        <fullName evidence="4">3-deoxy-D-arabino-heptulosonate 7-phosphate synthase</fullName>
    </submittedName>
</protein>
<evidence type="ECO:0000313" key="4">
    <source>
        <dbReference type="EMBL" id="NDV62477.1"/>
    </source>
</evidence>
<dbReference type="Gene3D" id="3.20.20.70">
    <property type="entry name" value="Aldolase class I"/>
    <property type="match status" value="1"/>
</dbReference>
<name>A0A6B2M317_9BACT</name>
<dbReference type="Pfam" id="PF18152">
    <property type="entry name" value="DAHP_snth_FXD"/>
    <property type="match status" value="1"/>
</dbReference>